<reference evidence="2" key="1">
    <citation type="submission" date="2018-06" db="EMBL/GenBank/DDBJ databases">
        <authorList>
            <person name="Zhirakovskaya E."/>
        </authorList>
    </citation>
    <scope>NUCLEOTIDE SEQUENCE</scope>
</reference>
<protein>
    <submittedName>
        <fullName evidence="2">Polymyxin resistance protein ArnT, undecaprenyl phosphate-alpha-L-Ara4N transferase Melittin resistance protein PqaB</fullName>
    </submittedName>
</protein>
<evidence type="ECO:0000313" key="2">
    <source>
        <dbReference type="EMBL" id="VAX36153.1"/>
    </source>
</evidence>
<sequence length="49" mass="5716">MKNIDEKYYPYLIALIGALFFLPYLGSVHLFDWDEINFAESAREMLVTG</sequence>
<keyword evidence="1" id="KW-0812">Transmembrane</keyword>
<feature type="transmembrane region" description="Helical" evidence="1">
    <location>
        <begin position="12"/>
        <end position="31"/>
    </location>
</feature>
<dbReference type="AlphaFoldDB" id="A0A3B1DHA3"/>
<proteinExistence type="predicted"/>
<dbReference type="GO" id="GO:0016740">
    <property type="term" value="F:transferase activity"/>
    <property type="evidence" value="ECO:0007669"/>
    <property type="project" value="UniProtKB-KW"/>
</dbReference>
<dbReference type="EMBL" id="UOGJ01000082">
    <property type="protein sequence ID" value="VAX36153.1"/>
    <property type="molecule type" value="Genomic_DNA"/>
</dbReference>
<keyword evidence="1" id="KW-0472">Membrane</keyword>
<evidence type="ECO:0000256" key="1">
    <source>
        <dbReference type="SAM" id="Phobius"/>
    </source>
</evidence>
<keyword evidence="1" id="KW-1133">Transmembrane helix</keyword>
<name>A0A3B1DHA3_9ZZZZ</name>
<gene>
    <name evidence="2" type="ORF">MNBD_UNCLBAC01-302</name>
</gene>
<feature type="non-terminal residue" evidence="2">
    <location>
        <position position="49"/>
    </location>
</feature>
<accession>A0A3B1DHA3</accession>
<organism evidence="2">
    <name type="scientific">hydrothermal vent metagenome</name>
    <dbReference type="NCBI Taxonomy" id="652676"/>
    <lineage>
        <taxon>unclassified sequences</taxon>
        <taxon>metagenomes</taxon>
        <taxon>ecological metagenomes</taxon>
    </lineage>
</organism>
<keyword evidence="2" id="KW-0808">Transferase</keyword>